<dbReference type="SUPFAM" id="SSF53328">
    <property type="entry name" value="Formyltransferase"/>
    <property type="match status" value="1"/>
</dbReference>
<dbReference type="RefSeq" id="WP_014704500.1">
    <property type="nucleotide sequence ID" value="NC_017856.1"/>
</dbReference>
<dbReference type="InterPro" id="IPR041711">
    <property type="entry name" value="Met-tRNA-FMT_N"/>
</dbReference>
<dbReference type="FunFam" id="3.40.50.12230:FF:000001">
    <property type="entry name" value="Methionyl-tRNA formyltransferase"/>
    <property type="match status" value="1"/>
</dbReference>
<evidence type="ECO:0000313" key="12">
    <source>
        <dbReference type="Proteomes" id="UP000009145"/>
    </source>
</evidence>
<evidence type="ECO:0000256" key="7">
    <source>
        <dbReference type="ARBA" id="ARBA00048558"/>
    </source>
</evidence>
<dbReference type="KEGG" id="mec:Q7C_1940"/>
<keyword evidence="5 8" id="KW-0808">Transferase</keyword>
<dbReference type="GO" id="GO:0004479">
    <property type="term" value="F:methionyl-tRNA formyltransferase activity"/>
    <property type="evidence" value="ECO:0007669"/>
    <property type="project" value="UniProtKB-UniRule"/>
</dbReference>
<feature type="domain" description="Formyl transferase C-terminal" evidence="10">
    <location>
        <begin position="203"/>
        <end position="299"/>
    </location>
</feature>
<organism evidence="11 12">
    <name type="scientific">Methylophaga frappieri (strain ATCC BAA-2434 / DSM 25690 / JAM7)</name>
    <dbReference type="NCBI Taxonomy" id="754477"/>
    <lineage>
        <taxon>Bacteria</taxon>
        <taxon>Pseudomonadati</taxon>
        <taxon>Pseudomonadota</taxon>
        <taxon>Gammaproteobacteria</taxon>
        <taxon>Thiotrichales</taxon>
        <taxon>Piscirickettsiaceae</taxon>
        <taxon>Methylophaga</taxon>
    </lineage>
</organism>
<dbReference type="InterPro" id="IPR002376">
    <property type="entry name" value="Formyl_transf_N"/>
</dbReference>
<dbReference type="OrthoDB" id="9802815at2"/>
<proteinExistence type="inferred from homology"/>
<keyword evidence="6 8" id="KW-0648">Protein biosynthesis</keyword>
<comment type="function">
    <text evidence="1 8">Attaches a formyl group to the free amino group of methionyl-tRNA(fMet). The formyl group appears to play a dual role in the initiator identity of N-formylmethionyl-tRNA by promoting its recognition by IF2 and preventing the misappropriation of this tRNA by the elongation apparatus.</text>
</comment>
<accession>I1YJI8</accession>
<dbReference type="Pfam" id="PF00551">
    <property type="entry name" value="Formyl_trans_N"/>
    <property type="match status" value="1"/>
</dbReference>
<dbReference type="EMBL" id="CP003380">
    <property type="protein sequence ID" value="AFJ03081.1"/>
    <property type="molecule type" value="Genomic_DNA"/>
</dbReference>
<feature type="binding site" evidence="8">
    <location>
        <begin position="109"/>
        <end position="112"/>
    </location>
    <ligand>
        <name>(6S)-5,6,7,8-tetrahydrofolate</name>
        <dbReference type="ChEBI" id="CHEBI:57453"/>
    </ligand>
</feature>
<dbReference type="InterPro" id="IPR001555">
    <property type="entry name" value="GART_AS"/>
</dbReference>
<sequence>MRILFAGTPEFAATTLSALITSEHEIVAVYTQPDRPAGRGRKLTASPVKTLAQQHNLTVEQPVTLRNTEAQQKLADYQAEVMIVVAYGLILPQTVLDTPTAGCLNIHASLLPRWRGAAPIQRAILAGDTQTGVCIMQMAAGLDTGPVLSQVTLAIDNEETAQTLHDRLAEAGATLLMQTLATLDDCQQAATEQADEFSCYAEKLHKSEAIIDWHQSAEQIDRQIRAFNPWPVAQTLWRESLLRIWRATPLAETSSALPGTLIRIERDALIVATGEGCLQITEIQRAGKRRMRISDLLNAQTLNEGDQFG</sequence>
<dbReference type="Gene3D" id="3.10.25.10">
    <property type="entry name" value="Formyl transferase, C-terminal domain"/>
    <property type="match status" value="1"/>
</dbReference>
<feature type="domain" description="Formyl transferase N-terminal" evidence="9">
    <location>
        <begin position="1"/>
        <end position="179"/>
    </location>
</feature>
<comment type="catalytic activity">
    <reaction evidence="7 8">
        <text>L-methionyl-tRNA(fMet) + (6R)-10-formyltetrahydrofolate = N-formyl-L-methionyl-tRNA(fMet) + (6S)-5,6,7,8-tetrahydrofolate + H(+)</text>
        <dbReference type="Rhea" id="RHEA:24380"/>
        <dbReference type="Rhea" id="RHEA-COMP:9952"/>
        <dbReference type="Rhea" id="RHEA-COMP:9953"/>
        <dbReference type="ChEBI" id="CHEBI:15378"/>
        <dbReference type="ChEBI" id="CHEBI:57453"/>
        <dbReference type="ChEBI" id="CHEBI:78530"/>
        <dbReference type="ChEBI" id="CHEBI:78844"/>
        <dbReference type="ChEBI" id="CHEBI:195366"/>
        <dbReference type="EC" id="2.1.2.9"/>
    </reaction>
</comment>
<reference evidence="11 12" key="1">
    <citation type="journal article" date="2012" name="J. Bacteriol.">
        <title>Complete genome sequences of Methylophaga sp. strain JAM1 and Methylophaga sp. strain JAM7.</title>
        <authorList>
            <person name="Villeneuve C."/>
            <person name="Martineau C."/>
            <person name="Mauffrey F."/>
            <person name="Villemur R."/>
        </authorList>
    </citation>
    <scope>NUCLEOTIDE SEQUENCE [LARGE SCALE GENOMIC DNA]</scope>
    <source>
        <strain evidence="11 12">JAM7</strain>
    </source>
</reference>
<protein>
    <recommendedName>
        <fullName evidence="4 8">Methionyl-tRNA formyltransferase</fullName>
        <ecNumber evidence="3 8">2.1.2.9</ecNumber>
    </recommendedName>
</protein>
<evidence type="ECO:0000256" key="2">
    <source>
        <dbReference type="ARBA" id="ARBA00010699"/>
    </source>
</evidence>
<dbReference type="PANTHER" id="PTHR11138">
    <property type="entry name" value="METHIONYL-TRNA FORMYLTRANSFERASE"/>
    <property type="match status" value="1"/>
</dbReference>
<name>I1YJI8_METFJ</name>
<evidence type="ECO:0000256" key="1">
    <source>
        <dbReference type="ARBA" id="ARBA00002606"/>
    </source>
</evidence>
<dbReference type="EC" id="2.1.2.9" evidence="3 8"/>
<dbReference type="FunFam" id="3.40.50.170:FF:000003">
    <property type="entry name" value="Methionyl-tRNA formyltransferase"/>
    <property type="match status" value="1"/>
</dbReference>
<evidence type="ECO:0000259" key="10">
    <source>
        <dbReference type="Pfam" id="PF02911"/>
    </source>
</evidence>
<dbReference type="InterPro" id="IPR005794">
    <property type="entry name" value="Fmt"/>
</dbReference>
<dbReference type="SUPFAM" id="SSF50486">
    <property type="entry name" value="FMT C-terminal domain-like"/>
    <property type="match status" value="1"/>
</dbReference>
<evidence type="ECO:0000256" key="8">
    <source>
        <dbReference type="HAMAP-Rule" id="MF_00182"/>
    </source>
</evidence>
<evidence type="ECO:0000259" key="9">
    <source>
        <dbReference type="Pfam" id="PF00551"/>
    </source>
</evidence>
<keyword evidence="12" id="KW-1185">Reference proteome</keyword>
<dbReference type="CDD" id="cd08704">
    <property type="entry name" value="Met_tRNA_FMT_C"/>
    <property type="match status" value="1"/>
</dbReference>
<dbReference type="Gene3D" id="3.40.50.170">
    <property type="entry name" value="Formyl transferase, N-terminal domain"/>
    <property type="match status" value="1"/>
</dbReference>
<gene>
    <name evidence="8" type="primary">fmt</name>
    <name evidence="11" type="ordered locus">Q7C_1940</name>
</gene>
<dbReference type="PANTHER" id="PTHR11138:SF5">
    <property type="entry name" value="METHIONYL-TRNA FORMYLTRANSFERASE, MITOCHONDRIAL"/>
    <property type="match status" value="1"/>
</dbReference>
<evidence type="ECO:0000256" key="6">
    <source>
        <dbReference type="ARBA" id="ARBA00022917"/>
    </source>
</evidence>
<dbReference type="Proteomes" id="UP000009145">
    <property type="component" value="Chromosome"/>
</dbReference>
<evidence type="ECO:0000313" key="11">
    <source>
        <dbReference type="EMBL" id="AFJ03081.1"/>
    </source>
</evidence>
<dbReference type="InterPro" id="IPR005793">
    <property type="entry name" value="Formyl_trans_C"/>
</dbReference>
<comment type="similarity">
    <text evidence="2 8">Belongs to the Fmt family.</text>
</comment>
<dbReference type="CDD" id="cd08646">
    <property type="entry name" value="FMT_core_Met-tRNA-FMT_N"/>
    <property type="match status" value="1"/>
</dbReference>
<dbReference type="eggNOG" id="COG0223">
    <property type="taxonomic scope" value="Bacteria"/>
</dbReference>
<dbReference type="Pfam" id="PF02911">
    <property type="entry name" value="Formyl_trans_C"/>
    <property type="match status" value="1"/>
</dbReference>
<dbReference type="HAMAP" id="MF_00182">
    <property type="entry name" value="Formyl_trans"/>
    <property type="match status" value="1"/>
</dbReference>
<evidence type="ECO:0000256" key="5">
    <source>
        <dbReference type="ARBA" id="ARBA00022679"/>
    </source>
</evidence>
<dbReference type="HOGENOM" id="CLU_033347_1_2_6"/>
<dbReference type="InterPro" id="IPR037022">
    <property type="entry name" value="Formyl_trans_C_sf"/>
</dbReference>
<dbReference type="PROSITE" id="PS00373">
    <property type="entry name" value="GART"/>
    <property type="match status" value="1"/>
</dbReference>
<dbReference type="InterPro" id="IPR036477">
    <property type="entry name" value="Formyl_transf_N_sf"/>
</dbReference>
<dbReference type="STRING" id="754477.Q7C_1940"/>
<evidence type="ECO:0000256" key="4">
    <source>
        <dbReference type="ARBA" id="ARBA00016014"/>
    </source>
</evidence>
<dbReference type="InterPro" id="IPR011034">
    <property type="entry name" value="Formyl_transferase-like_C_sf"/>
</dbReference>
<dbReference type="AlphaFoldDB" id="I1YJI8"/>
<dbReference type="NCBIfam" id="TIGR00460">
    <property type="entry name" value="fmt"/>
    <property type="match status" value="1"/>
</dbReference>
<evidence type="ECO:0000256" key="3">
    <source>
        <dbReference type="ARBA" id="ARBA00012261"/>
    </source>
</evidence>
<dbReference type="InterPro" id="IPR044135">
    <property type="entry name" value="Met-tRNA-FMT_C"/>
</dbReference>
<dbReference type="PATRIC" id="fig|754477.3.peg.1910"/>
<dbReference type="GO" id="GO:0005829">
    <property type="term" value="C:cytosol"/>
    <property type="evidence" value="ECO:0007669"/>
    <property type="project" value="TreeGrafter"/>
</dbReference>